<gene>
    <name evidence="2" type="ORF">SAMN02745158_03478</name>
</gene>
<keyword evidence="1" id="KW-0472">Membrane</keyword>
<evidence type="ECO:0000313" key="3">
    <source>
        <dbReference type="Proteomes" id="UP000184245"/>
    </source>
</evidence>
<dbReference type="Gene3D" id="3.30.700.10">
    <property type="entry name" value="Glycoprotein, Type 4 Pilin"/>
    <property type="match status" value="1"/>
</dbReference>
<evidence type="ECO:0000313" key="2">
    <source>
        <dbReference type="EMBL" id="SHF37529.1"/>
    </source>
</evidence>
<keyword evidence="1" id="KW-0812">Transmembrane</keyword>
<dbReference type="EMBL" id="FQVI01000024">
    <property type="protein sequence ID" value="SHF37529.1"/>
    <property type="molecule type" value="Genomic_DNA"/>
</dbReference>
<dbReference type="Pfam" id="PF07963">
    <property type="entry name" value="N_methyl"/>
    <property type="match status" value="1"/>
</dbReference>
<keyword evidence="3" id="KW-1185">Reference proteome</keyword>
<dbReference type="SUPFAM" id="SSF54523">
    <property type="entry name" value="Pili subunits"/>
    <property type="match status" value="1"/>
</dbReference>
<reference evidence="2 3" key="1">
    <citation type="submission" date="2016-11" db="EMBL/GenBank/DDBJ databases">
        <authorList>
            <person name="Jaros S."/>
            <person name="Januszkiewicz K."/>
            <person name="Wedrychowicz H."/>
        </authorList>
    </citation>
    <scope>NUCLEOTIDE SEQUENCE [LARGE SCALE GENOMIC DNA]</scope>
    <source>
        <strain evidence="2 3">DSM 17459</strain>
    </source>
</reference>
<organism evidence="2 3">
    <name type="scientific">Lactonifactor longoviformis DSM 17459</name>
    <dbReference type="NCBI Taxonomy" id="1122155"/>
    <lineage>
        <taxon>Bacteria</taxon>
        <taxon>Bacillati</taxon>
        <taxon>Bacillota</taxon>
        <taxon>Clostridia</taxon>
        <taxon>Eubacteriales</taxon>
        <taxon>Clostridiaceae</taxon>
        <taxon>Lactonifactor</taxon>
    </lineage>
</organism>
<dbReference type="OrthoDB" id="1956482at2"/>
<proteinExistence type="predicted"/>
<dbReference type="AlphaFoldDB" id="A0A1M5B4X6"/>
<dbReference type="STRING" id="1122155.SAMN02745158_03478"/>
<name>A0A1M5B4X6_9CLOT</name>
<dbReference type="InterPro" id="IPR012902">
    <property type="entry name" value="N_methyl_site"/>
</dbReference>
<protein>
    <submittedName>
        <fullName evidence="2">Prepilin-type N-terminal cleavage/methylation domain-containing protein</fullName>
    </submittedName>
</protein>
<feature type="transmembrane region" description="Helical" evidence="1">
    <location>
        <begin position="12"/>
        <end position="37"/>
    </location>
</feature>
<dbReference type="PROSITE" id="PS00409">
    <property type="entry name" value="PROKAR_NTER_METHYL"/>
    <property type="match status" value="1"/>
</dbReference>
<dbReference type="RefSeq" id="WP_072854015.1">
    <property type="nucleotide sequence ID" value="NZ_FQVI01000024.1"/>
</dbReference>
<dbReference type="PANTHER" id="PTHR30093">
    <property type="entry name" value="GENERAL SECRETION PATHWAY PROTEIN G"/>
    <property type="match status" value="1"/>
</dbReference>
<dbReference type="NCBIfam" id="TIGR02532">
    <property type="entry name" value="IV_pilin_GFxxxE"/>
    <property type="match status" value="1"/>
</dbReference>
<dbReference type="InterPro" id="IPR045584">
    <property type="entry name" value="Pilin-like"/>
</dbReference>
<dbReference type="Proteomes" id="UP000184245">
    <property type="component" value="Unassembled WGS sequence"/>
</dbReference>
<accession>A0A1M5B4X6</accession>
<sequence>MKKKPHNRGFTLVEVIVVLVILGILLAFLIPALTGYIKKASITACNANKVQLLRDLTAEEIYTKQAEGFYDTRELQELADKSEYKCKQGGAYEVSRGSDGTIVIFCRKHDKNYNFNMNEALSHVIANNSEIASLIKSYADQKKHIDSTSGTGKSYEQILSALGQAGFSASQAGVQTWSLQGIGSGSYYFYWTTEDITAMNPGDKVKVMRYNSTRGTYTAGYVTIEENVLSASDSSDGQSHTYNVLGRGDTKWQEYKDTPQSDKDKKDYNTIYEVFKKM</sequence>
<evidence type="ECO:0000256" key="1">
    <source>
        <dbReference type="SAM" id="Phobius"/>
    </source>
</evidence>
<keyword evidence="1" id="KW-1133">Transmembrane helix</keyword>